<evidence type="ECO:0000313" key="7">
    <source>
        <dbReference type="EMBL" id="OWQ95975.1"/>
    </source>
</evidence>
<evidence type="ECO:0000259" key="6">
    <source>
        <dbReference type="Pfam" id="PF08281"/>
    </source>
</evidence>
<dbReference type="NCBIfam" id="TIGR02937">
    <property type="entry name" value="sigma70-ECF"/>
    <property type="match status" value="1"/>
</dbReference>
<evidence type="ECO:0000313" key="8">
    <source>
        <dbReference type="Proteomes" id="UP000197361"/>
    </source>
</evidence>
<dbReference type="InterPro" id="IPR014284">
    <property type="entry name" value="RNA_pol_sigma-70_dom"/>
</dbReference>
<evidence type="ECO:0000256" key="4">
    <source>
        <dbReference type="ARBA" id="ARBA00023163"/>
    </source>
</evidence>
<keyword evidence="4" id="KW-0804">Transcription</keyword>
<keyword evidence="2" id="KW-0805">Transcription regulation</keyword>
<dbReference type="GO" id="GO:0016987">
    <property type="term" value="F:sigma factor activity"/>
    <property type="evidence" value="ECO:0007669"/>
    <property type="project" value="UniProtKB-KW"/>
</dbReference>
<dbReference type="GO" id="GO:0006352">
    <property type="term" value="P:DNA-templated transcription initiation"/>
    <property type="evidence" value="ECO:0007669"/>
    <property type="project" value="InterPro"/>
</dbReference>
<evidence type="ECO:0000256" key="1">
    <source>
        <dbReference type="ARBA" id="ARBA00010641"/>
    </source>
</evidence>
<keyword evidence="3" id="KW-0731">Sigma factor</keyword>
<gene>
    <name evidence="7" type="ORF">CDQ92_14610</name>
</gene>
<dbReference type="EMBL" id="NISK01000003">
    <property type="protein sequence ID" value="OWQ95975.1"/>
    <property type="molecule type" value="Genomic_DNA"/>
</dbReference>
<organism evidence="7 8">
    <name type="scientific">Sphingopyxis bauzanensis</name>
    <dbReference type="NCBI Taxonomy" id="651663"/>
    <lineage>
        <taxon>Bacteria</taxon>
        <taxon>Pseudomonadati</taxon>
        <taxon>Pseudomonadota</taxon>
        <taxon>Alphaproteobacteria</taxon>
        <taxon>Sphingomonadales</taxon>
        <taxon>Sphingomonadaceae</taxon>
        <taxon>Sphingopyxis</taxon>
    </lineage>
</organism>
<dbReference type="InterPro" id="IPR013325">
    <property type="entry name" value="RNA_pol_sigma_r2"/>
</dbReference>
<feature type="domain" description="RNA polymerase sigma-70 region 2" evidence="5">
    <location>
        <begin position="18"/>
        <end position="81"/>
    </location>
</feature>
<dbReference type="InterPro" id="IPR013249">
    <property type="entry name" value="RNA_pol_sigma70_r4_t2"/>
</dbReference>
<dbReference type="Pfam" id="PF08281">
    <property type="entry name" value="Sigma70_r4_2"/>
    <property type="match status" value="1"/>
</dbReference>
<name>A0A246JSI7_9SPHN</name>
<dbReference type="PANTHER" id="PTHR43133">
    <property type="entry name" value="RNA POLYMERASE ECF-TYPE SIGMA FACTO"/>
    <property type="match status" value="1"/>
</dbReference>
<comment type="caution">
    <text evidence="7">The sequence shown here is derived from an EMBL/GenBank/DDBJ whole genome shotgun (WGS) entry which is preliminary data.</text>
</comment>
<dbReference type="OrthoDB" id="9797134at2"/>
<dbReference type="Pfam" id="PF04542">
    <property type="entry name" value="Sigma70_r2"/>
    <property type="match status" value="1"/>
</dbReference>
<comment type="similarity">
    <text evidence="1">Belongs to the sigma-70 factor family. ECF subfamily.</text>
</comment>
<dbReference type="InterPro" id="IPR039425">
    <property type="entry name" value="RNA_pol_sigma-70-like"/>
</dbReference>
<dbReference type="GO" id="GO:0003677">
    <property type="term" value="F:DNA binding"/>
    <property type="evidence" value="ECO:0007669"/>
    <property type="project" value="InterPro"/>
</dbReference>
<reference evidence="7 8" key="1">
    <citation type="journal article" date="2010" name="Int. J. Syst. Evol. Microbiol.">
        <title>Sphingopyxis bauzanensis sp. nov., a psychrophilic bacterium isolated from soil.</title>
        <authorList>
            <person name="Zhang D.C."/>
            <person name="Liu H.C."/>
            <person name="Xin Y.H."/>
            <person name="Zhou Y.G."/>
            <person name="Schinner F."/>
            <person name="Margesin R."/>
        </authorList>
    </citation>
    <scope>NUCLEOTIDE SEQUENCE [LARGE SCALE GENOMIC DNA]</scope>
    <source>
        <strain evidence="7 8">DSM 22271</strain>
    </source>
</reference>
<accession>A0A246JSI7</accession>
<dbReference type="Gene3D" id="1.10.10.10">
    <property type="entry name" value="Winged helix-like DNA-binding domain superfamily/Winged helix DNA-binding domain"/>
    <property type="match status" value="1"/>
</dbReference>
<dbReference type="InterPro" id="IPR007627">
    <property type="entry name" value="RNA_pol_sigma70_r2"/>
</dbReference>
<dbReference type="PANTHER" id="PTHR43133:SF25">
    <property type="entry name" value="RNA POLYMERASE SIGMA FACTOR RFAY-RELATED"/>
    <property type="match status" value="1"/>
</dbReference>
<evidence type="ECO:0000259" key="5">
    <source>
        <dbReference type="Pfam" id="PF04542"/>
    </source>
</evidence>
<dbReference type="CDD" id="cd06171">
    <property type="entry name" value="Sigma70_r4"/>
    <property type="match status" value="1"/>
</dbReference>
<dbReference type="SUPFAM" id="SSF88946">
    <property type="entry name" value="Sigma2 domain of RNA polymerase sigma factors"/>
    <property type="match status" value="1"/>
</dbReference>
<dbReference type="AlphaFoldDB" id="A0A246JSI7"/>
<dbReference type="InterPro" id="IPR013324">
    <property type="entry name" value="RNA_pol_sigma_r3/r4-like"/>
</dbReference>
<dbReference type="Proteomes" id="UP000197361">
    <property type="component" value="Unassembled WGS sequence"/>
</dbReference>
<dbReference type="Gene3D" id="1.10.1740.10">
    <property type="match status" value="1"/>
</dbReference>
<sequence>MKSNSTLDADLRRELIAFLPRLRRFTRSLAAGDEDVGDDLAQSTVAKALASIDSFRPGTRLDSWMYRIAQNIWIDTLRTERAKGIAVPEDALENLVGEDGREVAEMRIDLAATRRAIEELPDDQRAVVMLVLVDGLSYQDASETLGLPIGTVMSRLSRARAMLTEKVFGCQ</sequence>
<evidence type="ECO:0000256" key="2">
    <source>
        <dbReference type="ARBA" id="ARBA00023015"/>
    </source>
</evidence>
<feature type="domain" description="RNA polymerase sigma factor 70 region 4 type 2" evidence="6">
    <location>
        <begin position="113"/>
        <end position="163"/>
    </location>
</feature>
<evidence type="ECO:0000256" key="3">
    <source>
        <dbReference type="ARBA" id="ARBA00023082"/>
    </source>
</evidence>
<dbReference type="InterPro" id="IPR036388">
    <property type="entry name" value="WH-like_DNA-bd_sf"/>
</dbReference>
<protein>
    <submittedName>
        <fullName evidence="7">RNA polymerase subunit sigma-70</fullName>
    </submittedName>
</protein>
<keyword evidence="8" id="KW-1185">Reference proteome</keyword>
<dbReference type="SUPFAM" id="SSF88659">
    <property type="entry name" value="Sigma3 and sigma4 domains of RNA polymerase sigma factors"/>
    <property type="match status" value="1"/>
</dbReference>
<proteinExistence type="inferred from homology"/>